<evidence type="ECO:0000256" key="1">
    <source>
        <dbReference type="ARBA" id="ARBA00004141"/>
    </source>
</evidence>
<proteinExistence type="predicted"/>
<feature type="transmembrane region" description="Helical" evidence="5">
    <location>
        <begin position="64"/>
        <end position="90"/>
    </location>
</feature>
<keyword evidence="3 5" id="KW-1133">Transmembrane helix</keyword>
<dbReference type="AlphaFoldDB" id="A0A844H6N9"/>
<dbReference type="GO" id="GO:0016020">
    <property type="term" value="C:membrane"/>
    <property type="evidence" value="ECO:0007669"/>
    <property type="project" value="UniProtKB-SubCell"/>
</dbReference>
<feature type="transmembrane region" description="Helical" evidence="5">
    <location>
        <begin position="430"/>
        <end position="447"/>
    </location>
</feature>
<evidence type="ECO:0000313" key="7">
    <source>
        <dbReference type="Proteomes" id="UP000442533"/>
    </source>
</evidence>
<feature type="transmembrane region" description="Helical" evidence="5">
    <location>
        <begin position="235"/>
        <end position="257"/>
    </location>
</feature>
<organism evidence="6 7">
    <name type="scientific">Paracoccus limosus</name>
    <dbReference type="NCBI Taxonomy" id="913252"/>
    <lineage>
        <taxon>Bacteria</taxon>
        <taxon>Pseudomonadati</taxon>
        <taxon>Pseudomonadota</taxon>
        <taxon>Alphaproteobacteria</taxon>
        <taxon>Rhodobacterales</taxon>
        <taxon>Paracoccaceae</taxon>
        <taxon>Paracoccus</taxon>
    </lineage>
</organism>
<dbReference type="Proteomes" id="UP000442533">
    <property type="component" value="Unassembled WGS sequence"/>
</dbReference>
<name>A0A844H6N9_9RHOB</name>
<dbReference type="Pfam" id="PF13520">
    <property type="entry name" value="AA_permease_2"/>
    <property type="match status" value="1"/>
</dbReference>
<dbReference type="InterPro" id="IPR002293">
    <property type="entry name" value="AA/rel_permease1"/>
</dbReference>
<reference evidence="6 7" key="1">
    <citation type="submission" date="2019-11" db="EMBL/GenBank/DDBJ databases">
        <authorList>
            <person name="Dong K."/>
        </authorList>
    </citation>
    <scope>NUCLEOTIDE SEQUENCE [LARGE SCALE GENOMIC DNA]</scope>
    <source>
        <strain evidence="6 7">JCM 17370</strain>
    </source>
</reference>
<feature type="transmembrane region" description="Helical" evidence="5">
    <location>
        <begin position="269"/>
        <end position="293"/>
    </location>
</feature>
<dbReference type="PANTHER" id="PTHR43243:SF24">
    <property type="entry name" value="CATIONIC AMINO ACID TRANSPORT INTEGRAL MEMBRANE PROTEIN ROCE-RELATED"/>
    <property type="match status" value="1"/>
</dbReference>
<feature type="transmembrane region" description="Helical" evidence="5">
    <location>
        <begin position="373"/>
        <end position="394"/>
    </location>
</feature>
<feature type="transmembrane region" description="Helical" evidence="5">
    <location>
        <begin position="202"/>
        <end position="223"/>
    </location>
</feature>
<keyword evidence="2 5" id="KW-0812">Transmembrane</keyword>
<feature type="transmembrane region" description="Helical" evidence="5">
    <location>
        <begin position="173"/>
        <end position="190"/>
    </location>
</feature>
<evidence type="ECO:0000313" key="6">
    <source>
        <dbReference type="EMBL" id="MTH33988.1"/>
    </source>
</evidence>
<protein>
    <submittedName>
        <fullName evidence="6">Amino acid permease</fullName>
    </submittedName>
</protein>
<evidence type="ECO:0000256" key="3">
    <source>
        <dbReference type="ARBA" id="ARBA00022989"/>
    </source>
</evidence>
<feature type="transmembrane region" description="Helical" evidence="5">
    <location>
        <begin position="453"/>
        <end position="472"/>
    </location>
</feature>
<feature type="transmembrane region" description="Helical" evidence="5">
    <location>
        <begin position="322"/>
        <end position="343"/>
    </location>
</feature>
<dbReference type="PANTHER" id="PTHR43243">
    <property type="entry name" value="INNER MEMBRANE TRANSPORTER YGJI-RELATED"/>
    <property type="match status" value="1"/>
</dbReference>
<feature type="transmembrane region" description="Helical" evidence="5">
    <location>
        <begin position="400"/>
        <end position="418"/>
    </location>
</feature>
<sequence>MTTPSLGQRLLRKKPVRTYVAETSAPGTEGGLQRSITLFQLTMFGVGATIGTGIFFVLSEQVPVAGPAVLISFLIAAFAAGLTALCYAEMSSMIPVSGSSYSYAYATLGEGVAFLVAACLILEYGISAAAVSVGWAEYLHNLIWNVTGLELPRQLLTAPLVAEGYAIRFGGEGWINLPAACLVFLCCLLLSRGSKESAKANAIMVCIKLGVLAMFIIIAMTAFKSDNLTPFAPHGFTGVSMAAGSIFFTFIGLDAVSTAGDEVENPRRNLPLAIGLALVIVTGFYILVAIAALGAQAQASFDGQEAGLATILQNITGSRLPAIMLAGGAVISVFSVTLVVLYGQTRILFAMARDGMLPRIFERVNPHTMTPTANTFIVAAFVATIAAFVPSGVLWDLTSMGTLVAFTVVSIGVIILRYTRPDAPRGFKVPLFPAVPILSILLCLYLISSLSAIVFKLTGVWVILAATLYFTYSMRHSRLEKDGEA</sequence>
<evidence type="ECO:0000256" key="2">
    <source>
        <dbReference type="ARBA" id="ARBA00022692"/>
    </source>
</evidence>
<dbReference type="PIRSF" id="PIRSF006060">
    <property type="entry name" value="AA_transporter"/>
    <property type="match status" value="1"/>
</dbReference>
<accession>A0A844H6N9</accession>
<dbReference type="OrthoDB" id="7065842at2"/>
<keyword evidence="4 5" id="KW-0472">Membrane</keyword>
<gene>
    <name evidence="6" type="ORF">GL279_05175</name>
</gene>
<dbReference type="RefSeq" id="WP_155063549.1">
    <property type="nucleotide sequence ID" value="NZ_WMIF01000005.1"/>
</dbReference>
<evidence type="ECO:0000256" key="4">
    <source>
        <dbReference type="ARBA" id="ARBA00023136"/>
    </source>
</evidence>
<evidence type="ECO:0000256" key="5">
    <source>
        <dbReference type="SAM" id="Phobius"/>
    </source>
</evidence>
<feature type="transmembrane region" description="Helical" evidence="5">
    <location>
        <begin position="38"/>
        <end position="58"/>
    </location>
</feature>
<dbReference type="Gene3D" id="1.20.1740.10">
    <property type="entry name" value="Amino acid/polyamine transporter I"/>
    <property type="match status" value="1"/>
</dbReference>
<feature type="transmembrane region" description="Helical" evidence="5">
    <location>
        <begin position="111"/>
        <end position="136"/>
    </location>
</feature>
<dbReference type="EMBL" id="WMIF01000005">
    <property type="protein sequence ID" value="MTH33988.1"/>
    <property type="molecule type" value="Genomic_DNA"/>
</dbReference>
<comment type="subcellular location">
    <subcellularLocation>
        <location evidence="1">Membrane</location>
        <topology evidence="1">Multi-pass membrane protein</topology>
    </subcellularLocation>
</comment>
<keyword evidence="7" id="KW-1185">Reference proteome</keyword>
<comment type="caution">
    <text evidence="6">The sequence shown here is derived from an EMBL/GenBank/DDBJ whole genome shotgun (WGS) entry which is preliminary data.</text>
</comment>
<dbReference type="GO" id="GO:0015171">
    <property type="term" value="F:amino acid transmembrane transporter activity"/>
    <property type="evidence" value="ECO:0007669"/>
    <property type="project" value="TreeGrafter"/>
</dbReference>